<dbReference type="CDD" id="cd17033">
    <property type="entry name" value="DR1245-like"/>
    <property type="match status" value="1"/>
</dbReference>
<dbReference type="AlphaFoldDB" id="J1JW09"/>
<organism evidence="1 2">
    <name type="scientific">Bartonella tamiae Th239</name>
    <dbReference type="NCBI Taxonomy" id="1094558"/>
    <lineage>
        <taxon>Bacteria</taxon>
        <taxon>Pseudomonadati</taxon>
        <taxon>Pseudomonadota</taxon>
        <taxon>Alphaproteobacteria</taxon>
        <taxon>Hyphomicrobiales</taxon>
        <taxon>Bartonellaceae</taxon>
        <taxon>Bartonella</taxon>
    </lineage>
</organism>
<dbReference type="Pfam" id="PF10722">
    <property type="entry name" value="YbjN"/>
    <property type="match status" value="1"/>
</dbReference>
<dbReference type="eggNOG" id="COG5465">
    <property type="taxonomic scope" value="Bacteria"/>
</dbReference>
<protein>
    <recommendedName>
        <fullName evidence="3">Bacterial sensory transduction regulator</fullName>
    </recommendedName>
</protein>
<reference evidence="1 2" key="1">
    <citation type="submission" date="2012-03" db="EMBL/GenBank/DDBJ databases">
        <title>The Genome Sequence of Bartonella tamiae Th239.</title>
        <authorList>
            <consortium name="The Broad Institute Genome Sequencing Platform"/>
            <consortium name="The Broad Institute Genome Sequencing Center for Infectious Disease"/>
            <person name="Feldgarden M."/>
            <person name="Kirby J."/>
            <person name="Kosoy M."/>
            <person name="Birtles R."/>
            <person name="Probert W.S."/>
            <person name="Chiaraviglio L."/>
            <person name="Young S.K."/>
            <person name="Zeng Q."/>
            <person name="Gargeya S."/>
            <person name="Fitzgerald M."/>
            <person name="Haas B."/>
            <person name="Abouelleil A."/>
            <person name="Alvarado L."/>
            <person name="Arachchi H.M."/>
            <person name="Berlin A."/>
            <person name="Chapman S.B."/>
            <person name="Gearin G."/>
            <person name="Goldberg J."/>
            <person name="Griggs A."/>
            <person name="Gujja S."/>
            <person name="Hansen M."/>
            <person name="Heiman D."/>
            <person name="Howarth C."/>
            <person name="Larimer J."/>
            <person name="Lui A."/>
            <person name="MacDonald P.J.P."/>
            <person name="McCowen C."/>
            <person name="Montmayeur A."/>
            <person name="Murphy C."/>
            <person name="Neiman D."/>
            <person name="Pearson M."/>
            <person name="Priest M."/>
            <person name="Roberts A."/>
            <person name="Saif S."/>
            <person name="Shea T."/>
            <person name="Sisk P."/>
            <person name="Stolte C."/>
            <person name="Sykes S."/>
            <person name="Wortman J."/>
            <person name="Nusbaum C."/>
            <person name="Birren B."/>
        </authorList>
    </citation>
    <scope>NUCLEOTIDE SEQUENCE [LARGE SCALE GENOMIC DNA]</scope>
    <source>
        <strain evidence="1 2">Th239</strain>
    </source>
</reference>
<comment type="caution">
    <text evidence="1">The sequence shown here is derived from an EMBL/GenBank/DDBJ whole genome shotgun (WGS) entry which is preliminary data.</text>
</comment>
<accession>J1JW09</accession>
<dbReference type="RefSeq" id="WP_008040332.1">
    <property type="nucleotide sequence ID" value="NZ_JH725147.1"/>
</dbReference>
<evidence type="ECO:0000313" key="1">
    <source>
        <dbReference type="EMBL" id="EJF89182.1"/>
    </source>
</evidence>
<dbReference type="Proteomes" id="UP000008952">
    <property type="component" value="Unassembled WGS sequence"/>
</dbReference>
<sequence length="166" mass="18880">MSLAFGQTQRDQHPVDLIEQMAFGHDWSFERTGEDEITVCIEGHWTNYNIAFSWMEDQEALHLACGFNFVVFPNRQAESRSLVLAINEKLLMGHFDYWERSASIIYRQALLLTGGAHPSDIQLQTLLLNAIEICESHYSAFQMVAWSDTSAENALQYALFDTVGNA</sequence>
<proteinExistence type="predicted"/>
<keyword evidence="2" id="KW-1185">Reference proteome</keyword>
<evidence type="ECO:0000313" key="2">
    <source>
        <dbReference type="Proteomes" id="UP000008952"/>
    </source>
</evidence>
<dbReference type="InterPro" id="IPR019660">
    <property type="entry name" value="Put_sensory_transdc_reg_YbjN"/>
</dbReference>
<dbReference type="PATRIC" id="fig|1094558.3.peg.1862"/>
<evidence type="ECO:0008006" key="3">
    <source>
        <dbReference type="Google" id="ProtNLM"/>
    </source>
</evidence>
<dbReference type="EMBL" id="AIMB01000008">
    <property type="protein sequence ID" value="EJF89182.1"/>
    <property type="molecule type" value="Genomic_DNA"/>
</dbReference>
<name>J1JW09_9HYPH</name>
<dbReference type="STRING" id="1094558.ME5_01733"/>
<gene>
    <name evidence="1" type="ORF">ME5_01733</name>
</gene>
<dbReference type="HOGENOM" id="CLU_109255_0_0_5"/>
<dbReference type="OrthoDB" id="9792176at2"/>